<organism evidence="1">
    <name type="scientific">Thermofilum pendens</name>
    <dbReference type="NCBI Taxonomy" id="2269"/>
    <lineage>
        <taxon>Archaea</taxon>
        <taxon>Thermoproteota</taxon>
        <taxon>Thermoprotei</taxon>
        <taxon>Thermofilales</taxon>
        <taxon>Thermofilaceae</taxon>
        <taxon>Thermofilum</taxon>
    </lineage>
</organism>
<name>A0A7J3X4T6_THEPE</name>
<sequence>MPRELLVVLAIVAATAIAVFAVTRSLSVQPGRSFEEAYEVKRALLAGRLSGVAVSVEPKSMVINLTLDGVSLEVPASRVLVIFPARGPVFEEATPEPWRVWGNGTHAGAASHLKVVDDGYTVRVTYFNASRYTGASVCVYASGGRVLRFHARSGGSVEWYSFTGSREVVVEEVRVGPCQR</sequence>
<dbReference type="AlphaFoldDB" id="A0A7J3X4T6"/>
<accession>A0A7J3X4T6</accession>
<proteinExistence type="predicted"/>
<protein>
    <submittedName>
        <fullName evidence="1">Uncharacterized protein</fullName>
    </submittedName>
</protein>
<comment type="caution">
    <text evidence="1">The sequence shown here is derived from an EMBL/GenBank/DDBJ whole genome shotgun (WGS) entry which is preliminary data.</text>
</comment>
<reference evidence="1" key="1">
    <citation type="journal article" date="2020" name="mSystems">
        <title>Genome- and Community-Level Interaction Insights into Carbon Utilization and Element Cycling Functions of Hydrothermarchaeota in Hydrothermal Sediment.</title>
        <authorList>
            <person name="Zhou Z."/>
            <person name="Liu Y."/>
            <person name="Xu W."/>
            <person name="Pan J."/>
            <person name="Luo Z.H."/>
            <person name="Li M."/>
        </authorList>
    </citation>
    <scope>NUCLEOTIDE SEQUENCE [LARGE SCALE GENOMIC DNA]</scope>
    <source>
        <strain evidence="1">SpSt-1125</strain>
    </source>
</reference>
<gene>
    <name evidence="1" type="ORF">ENM88_00080</name>
</gene>
<dbReference type="EMBL" id="DRZM01000004">
    <property type="protein sequence ID" value="HHP04132.1"/>
    <property type="molecule type" value="Genomic_DNA"/>
</dbReference>
<evidence type="ECO:0000313" key="1">
    <source>
        <dbReference type="EMBL" id="HHP04132.1"/>
    </source>
</evidence>